<gene>
    <name evidence="2" type="ORF">ODALV1_LOCUS19156</name>
</gene>
<sequence>MYFLLFGSRDTTALHAHHKCSIIPKVRALKQIGSVLRLLIETFQQPKKYRKIAAPPRKCTRRADAHPSAITLPSPACSLTLLTDENAVPPSIIEHSLTILLKTTQPNLSSTTSLMPSSFPFSNSSEIEPNQPHGRDRSCSPTTQGSMPAPLADALQLQNVQVELNGGHLHNYASRLAHKPN</sequence>
<evidence type="ECO:0000313" key="3">
    <source>
        <dbReference type="Proteomes" id="UP001642540"/>
    </source>
</evidence>
<dbReference type="Proteomes" id="UP001642540">
    <property type="component" value="Unassembled WGS sequence"/>
</dbReference>
<protein>
    <submittedName>
        <fullName evidence="2">Uncharacterized protein</fullName>
    </submittedName>
</protein>
<dbReference type="EMBL" id="CAXLJM020000065">
    <property type="protein sequence ID" value="CAL8120966.1"/>
    <property type="molecule type" value="Genomic_DNA"/>
</dbReference>
<name>A0ABP1R644_9HEXA</name>
<feature type="compositionally biased region" description="Polar residues" evidence="1">
    <location>
        <begin position="111"/>
        <end position="128"/>
    </location>
</feature>
<keyword evidence="3" id="KW-1185">Reference proteome</keyword>
<accession>A0ABP1R644</accession>
<feature type="region of interest" description="Disordered" evidence="1">
    <location>
        <begin position="111"/>
        <end position="149"/>
    </location>
</feature>
<reference evidence="2 3" key="1">
    <citation type="submission" date="2024-08" db="EMBL/GenBank/DDBJ databases">
        <authorList>
            <person name="Cucini C."/>
            <person name="Frati F."/>
        </authorList>
    </citation>
    <scope>NUCLEOTIDE SEQUENCE [LARGE SCALE GENOMIC DNA]</scope>
</reference>
<evidence type="ECO:0000256" key="1">
    <source>
        <dbReference type="SAM" id="MobiDB-lite"/>
    </source>
</evidence>
<organism evidence="2 3">
    <name type="scientific">Orchesella dallaii</name>
    <dbReference type="NCBI Taxonomy" id="48710"/>
    <lineage>
        <taxon>Eukaryota</taxon>
        <taxon>Metazoa</taxon>
        <taxon>Ecdysozoa</taxon>
        <taxon>Arthropoda</taxon>
        <taxon>Hexapoda</taxon>
        <taxon>Collembola</taxon>
        <taxon>Entomobryomorpha</taxon>
        <taxon>Entomobryoidea</taxon>
        <taxon>Orchesellidae</taxon>
        <taxon>Orchesellinae</taxon>
        <taxon>Orchesella</taxon>
    </lineage>
</organism>
<evidence type="ECO:0000313" key="2">
    <source>
        <dbReference type="EMBL" id="CAL8120966.1"/>
    </source>
</evidence>
<proteinExistence type="predicted"/>
<comment type="caution">
    <text evidence="2">The sequence shown here is derived from an EMBL/GenBank/DDBJ whole genome shotgun (WGS) entry which is preliminary data.</text>
</comment>